<evidence type="ECO:0008006" key="3">
    <source>
        <dbReference type="Google" id="ProtNLM"/>
    </source>
</evidence>
<reference evidence="1 2" key="1">
    <citation type="journal article" date="2023" name="Microbiol. Spectr.">
        <title>Symbiosis of Carpenter Bees with Uncharacterized Lactic Acid Bacteria Showing NAD Auxotrophy.</title>
        <authorList>
            <person name="Kawasaki S."/>
            <person name="Ozawa K."/>
            <person name="Mori T."/>
            <person name="Yamamoto A."/>
            <person name="Ito M."/>
            <person name="Ohkuma M."/>
            <person name="Sakamoto M."/>
            <person name="Matsutani M."/>
        </authorList>
    </citation>
    <scope>NUCLEOTIDE SEQUENCE [LARGE SCALE GENOMIC DNA]</scope>
    <source>
        <strain evidence="1 2">XA3</strain>
    </source>
</reference>
<proteinExistence type="predicted"/>
<dbReference type="RefSeq" id="WP_317636116.1">
    <property type="nucleotide sequence ID" value="NZ_AP026802.1"/>
</dbReference>
<organism evidence="1 2">
    <name type="scientific">Xylocopilactobacillus apicola</name>
    <dbReference type="NCBI Taxonomy" id="2932184"/>
    <lineage>
        <taxon>Bacteria</taxon>
        <taxon>Bacillati</taxon>
        <taxon>Bacillota</taxon>
        <taxon>Bacilli</taxon>
        <taxon>Lactobacillales</taxon>
        <taxon>Lactobacillaceae</taxon>
        <taxon>Xylocopilactobacillus</taxon>
    </lineage>
</organism>
<dbReference type="Proteomes" id="UP001321861">
    <property type="component" value="Chromosome"/>
</dbReference>
<name>A0AAU9DEB1_9LACO</name>
<sequence length="71" mass="8294">MDYNFDDRLLWESVELTKENFHDNLLRLNGIYYRYECSTPLKIGETVIITGIKGNVLLLEKYLAGGKYANF</sequence>
<dbReference type="AlphaFoldDB" id="A0AAU9DEB1"/>
<dbReference type="KEGG" id="xap:XA3_06410"/>
<evidence type="ECO:0000313" key="1">
    <source>
        <dbReference type="EMBL" id="BDR58200.1"/>
    </source>
</evidence>
<gene>
    <name evidence="1" type="ORF">XA3_06410</name>
</gene>
<protein>
    <recommendedName>
        <fullName evidence="3">RCK C-terminal domain-containing protein</fullName>
    </recommendedName>
</protein>
<evidence type="ECO:0000313" key="2">
    <source>
        <dbReference type="Proteomes" id="UP001321861"/>
    </source>
</evidence>
<accession>A0AAU9DEB1</accession>
<dbReference type="EMBL" id="AP026802">
    <property type="protein sequence ID" value="BDR58200.1"/>
    <property type="molecule type" value="Genomic_DNA"/>
</dbReference>
<keyword evidence="2" id="KW-1185">Reference proteome</keyword>